<dbReference type="GO" id="GO:0009234">
    <property type="term" value="P:menaquinone biosynthetic process"/>
    <property type="evidence" value="ECO:0007669"/>
    <property type="project" value="UniProtKB-KW"/>
</dbReference>
<dbReference type="EMBL" id="FPHC01000048">
    <property type="protein sequence ID" value="SFV58659.1"/>
    <property type="molecule type" value="Genomic_DNA"/>
</dbReference>
<dbReference type="AlphaFoldDB" id="A0A1W1BYN8"/>
<dbReference type="PANTHER" id="PTHR37167:SF1">
    <property type="entry name" value="1,4-DIHYDROXY-6-NAPHTOATE SYNTHASE"/>
    <property type="match status" value="1"/>
</dbReference>
<dbReference type="InterPro" id="IPR030869">
    <property type="entry name" value="MqnD"/>
</dbReference>
<gene>
    <name evidence="3" type="ORF">MNB_SV-6-1764</name>
</gene>
<dbReference type="SUPFAM" id="SSF53850">
    <property type="entry name" value="Periplasmic binding protein-like II"/>
    <property type="match status" value="1"/>
</dbReference>
<dbReference type="Gene3D" id="3.40.190.10">
    <property type="entry name" value="Periplasmic binding protein-like II"/>
    <property type="match status" value="2"/>
</dbReference>
<evidence type="ECO:0000256" key="2">
    <source>
        <dbReference type="ARBA" id="ARBA00023239"/>
    </source>
</evidence>
<evidence type="ECO:0000256" key="1">
    <source>
        <dbReference type="ARBA" id="ARBA00022428"/>
    </source>
</evidence>
<keyword evidence="1" id="KW-0474">Menaquinone biosynthesis</keyword>
<protein>
    <submittedName>
        <fullName evidence="3">Menaquinone via futalosine step 4</fullName>
    </submittedName>
</protein>
<dbReference type="InterPro" id="IPR003773">
    <property type="entry name" value="Menaquinone_biosynth"/>
</dbReference>
<sequence length="312" mass="36103">MGYGASFKLFKGALWIKYNQNTIERWIMKIELAHSPDADDIFMYYAIKFGWVDTKDYEFSNIGLDIETLNEEALKGTYDVSAISFGMYPLIRDEYALLRTAVSFGEGYGPKLIKQKGKRLKRNFKVALSGRYTTNAMLFRIYYPDARPVYMDFLEIEEAVVSGRVDAGVLIHESILDFDDSLEVEKEIWDIWVELAGEGLPLPLGGMAVRRSLPLNRALDIEQILIDGVKVANERKEELCDKLESDSLVRISDKMLVKYLDMYASDESVELSEIQIEALDRLYEIGYKHNMWEMPIKTEDYLLPREYRSLRD</sequence>
<dbReference type="HAMAP" id="MF_00996">
    <property type="entry name" value="MqnD"/>
    <property type="match status" value="1"/>
</dbReference>
<organism evidence="3">
    <name type="scientific">hydrothermal vent metagenome</name>
    <dbReference type="NCBI Taxonomy" id="652676"/>
    <lineage>
        <taxon>unclassified sequences</taxon>
        <taxon>metagenomes</taxon>
        <taxon>ecological metagenomes</taxon>
    </lineage>
</organism>
<evidence type="ECO:0000313" key="3">
    <source>
        <dbReference type="EMBL" id="SFV58659.1"/>
    </source>
</evidence>
<reference evidence="3" key="1">
    <citation type="submission" date="2016-10" db="EMBL/GenBank/DDBJ databases">
        <authorList>
            <person name="de Groot N.N."/>
        </authorList>
    </citation>
    <scope>NUCLEOTIDE SEQUENCE</scope>
</reference>
<dbReference type="CDD" id="cd13534">
    <property type="entry name" value="PBP2_MqnD_like"/>
    <property type="match status" value="1"/>
</dbReference>
<dbReference type="GO" id="GO:0016829">
    <property type="term" value="F:lyase activity"/>
    <property type="evidence" value="ECO:0007669"/>
    <property type="project" value="UniProtKB-KW"/>
</dbReference>
<name>A0A1W1BYN8_9ZZZZ</name>
<accession>A0A1W1BYN8</accession>
<proteinExistence type="inferred from homology"/>
<dbReference type="PANTHER" id="PTHR37167">
    <property type="entry name" value="1,4-DIHYDROXY-6-NAPHTOATE SYNTHASE"/>
    <property type="match status" value="1"/>
</dbReference>
<dbReference type="Pfam" id="PF02621">
    <property type="entry name" value="VitK2_biosynth"/>
    <property type="match status" value="1"/>
</dbReference>
<keyword evidence="2" id="KW-0456">Lyase</keyword>